<reference evidence="2" key="2">
    <citation type="submission" date="2023-05" db="EMBL/GenBank/DDBJ databases">
        <authorList>
            <person name="Fouks B."/>
        </authorList>
    </citation>
    <scope>NUCLEOTIDE SEQUENCE</scope>
    <source>
        <strain evidence="2">Stay&amp;Tobe</strain>
        <tissue evidence="2">Testes</tissue>
    </source>
</reference>
<feature type="compositionally biased region" description="Basic and acidic residues" evidence="1">
    <location>
        <begin position="11"/>
        <end position="29"/>
    </location>
</feature>
<protein>
    <submittedName>
        <fullName evidence="2">Uncharacterized protein</fullName>
    </submittedName>
</protein>
<reference evidence="2" key="1">
    <citation type="journal article" date="2023" name="IScience">
        <title>Live-bearing cockroach genome reveals convergent evolutionary mechanisms linked to viviparity in insects and beyond.</title>
        <authorList>
            <person name="Fouks B."/>
            <person name="Harrison M.C."/>
            <person name="Mikhailova A.A."/>
            <person name="Marchal E."/>
            <person name="English S."/>
            <person name="Carruthers M."/>
            <person name="Jennings E.C."/>
            <person name="Chiamaka E.L."/>
            <person name="Frigard R.A."/>
            <person name="Pippel M."/>
            <person name="Attardo G.M."/>
            <person name="Benoit J.B."/>
            <person name="Bornberg-Bauer E."/>
            <person name="Tobe S.S."/>
        </authorList>
    </citation>
    <scope>NUCLEOTIDE SEQUENCE</scope>
    <source>
        <strain evidence="2">Stay&amp;Tobe</strain>
    </source>
</reference>
<gene>
    <name evidence="2" type="ORF">L9F63_002967</name>
</gene>
<organism evidence="2 3">
    <name type="scientific">Diploptera punctata</name>
    <name type="common">Pacific beetle cockroach</name>
    <dbReference type="NCBI Taxonomy" id="6984"/>
    <lineage>
        <taxon>Eukaryota</taxon>
        <taxon>Metazoa</taxon>
        <taxon>Ecdysozoa</taxon>
        <taxon>Arthropoda</taxon>
        <taxon>Hexapoda</taxon>
        <taxon>Insecta</taxon>
        <taxon>Pterygota</taxon>
        <taxon>Neoptera</taxon>
        <taxon>Polyneoptera</taxon>
        <taxon>Dictyoptera</taxon>
        <taxon>Blattodea</taxon>
        <taxon>Blaberoidea</taxon>
        <taxon>Blaberidae</taxon>
        <taxon>Diplopterinae</taxon>
        <taxon>Diploptera</taxon>
    </lineage>
</organism>
<feature type="compositionally biased region" description="Basic residues" evidence="1">
    <location>
        <begin position="30"/>
        <end position="39"/>
    </location>
</feature>
<keyword evidence="3" id="KW-1185">Reference proteome</keyword>
<feature type="non-terminal residue" evidence="2">
    <location>
        <position position="63"/>
    </location>
</feature>
<proteinExistence type="predicted"/>
<dbReference type="Proteomes" id="UP001233999">
    <property type="component" value="Unassembled WGS sequence"/>
</dbReference>
<evidence type="ECO:0000313" key="3">
    <source>
        <dbReference type="Proteomes" id="UP001233999"/>
    </source>
</evidence>
<sequence length="63" mass="7471">MSLRIIRSSAHNHEPCQECVQSRRSDSNFKWRHRGRIPHSSKASLFKKKNDVNKDESKWPLKP</sequence>
<dbReference type="AlphaFoldDB" id="A0AAD8ECZ9"/>
<feature type="region of interest" description="Disordered" evidence="1">
    <location>
        <begin position="1"/>
        <end position="63"/>
    </location>
</feature>
<feature type="compositionally biased region" description="Basic and acidic residues" evidence="1">
    <location>
        <begin position="48"/>
        <end position="63"/>
    </location>
</feature>
<accession>A0AAD8ECZ9</accession>
<comment type="caution">
    <text evidence="2">The sequence shown here is derived from an EMBL/GenBank/DDBJ whole genome shotgun (WGS) entry which is preliminary data.</text>
</comment>
<evidence type="ECO:0000313" key="2">
    <source>
        <dbReference type="EMBL" id="KAJ9585267.1"/>
    </source>
</evidence>
<name>A0AAD8ECZ9_DIPPU</name>
<dbReference type="EMBL" id="JASPKZ010007289">
    <property type="protein sequence ID" value="KAJ9585267.1"/>
    <property type="molecule type" value="Genomic_DNA"/>
</dbReference>
<evidence type="ECO:0000256" key="1">
    <source>
        <dbReference type="SAM" id="MobiDB-lite"/>
    </source>
</evidence>